<dbReference type="GO" id="GO:0019843">
    <property type="term" value="F:rRNA binding"/>
    <property type="evidence" value="ECO:0007669"/>
    <property type="project" value="UniProtKB-UniRule"/>
</dbReference>
<dbReference type="GO" id="GO:0022625">
    <property type="term" value="C:cytosolic large ribosomal subunit"/>
    <property type="evidence" value="ECO:0007669"/>
    <property type="project" value="TreeGrafter"/>
</dbReference>
<dbReference type="InterPro" id="IPR005727">
    <property type="entry name" value="Ribosomal_uL22_bac/chlpt-type"/>
</dbReference>
<keyword evidence="3 7" id="KW-0694">RNA-binding</keyword>
<evidence type="ECO:0000256" key="4">
    <source>
        <dbReference type="ARBA" id="ARBA00022980"/>
    </source>
</evidence>
<evidence type="ECO:0000256" key="3">
    <source>
        <dbReference type="ARBA" id="ARBA00022884"/>
    </source>
</evidence>
<name>A0A1F6LRE6_9BACT</name>
<dbReference type="SUPFAM" id="SSF54843">
    <property type="entry name" value="Ribosomal protein L22"/>
    <property type="match status" value="1"/>
</dbReference>
<evidence type="ECO:0000256" key="10">
    <source>
        <dbReference type="RuleBase" id="RU004008"/>
    </source>
</evidence>
<evidence type="ECO:0000256" key="5">
    <source>
        <dbReference type="ARBA" id="ARBA00023274"/>
    </source>
</evidence>
<dbReference type="InterPro" id="IPR047867">
    <property type="entry name" value="Ribosomal_uL22_bac/org-type"/>
</dbReference>
<comment type="caution">
    <text evidence="11">The sequence shown here is derived from an EMBL/GenBank/DDBJ whole genome shotgun (WGS) entry which is preliminary data.</text>
</comment>
<dbReference type="GO" id="GO:0003735">
    <property type="term" value="F:structural constituent of ribosome"/>
    <property type="evidence" value="ECO:0007669"/>
    <property type="project" value="InterPro"/>
</dbReference>
<evidence type="ECO:0000256" key="6">
    <source>
        <dbReference type="ARBA" id="ARBA00035207"/>
    </source>
</evidence>
<keyword evidence="5 7" id="KW-0687">Ribonucleoprotein</keyword>
<sequence length="116" mass="13078">MKTAARLKTVRMSVRKVRLVADMVRGMNALEAVTRLQFLRRDAAEPIAKLIQSAVANAEHNHKAEPEKLWISSISADNAGFLKRFRPRAMGRAAEIHKHMAHINLELTDEPKTAKK</sequence>
<dbReference type="PANTHER" id="PTHR13501:SF8">
    <property type="entry name" value="LARGE RIBOSOMAL SUBUNIT PROTEIN UL22M"/>
    <property type="match status" value="1"/>
</dbReference>
<comment type="function">
    <text evidence="7">The globular domain of the protein is located near the polypeptide exit tunnel on the outside of the subunit, while an extended beta-hairpin is found that lines the wall of the exit tunnel in the center of the 70S ribosome.</text>
</comment>
<keyword evidence="2 7" id="KW-0699">rRNA-binding</keyword>
<comment type="subunit">
    <text evidence="7 9">Part of the 50S ribosomal subunit.</text>
</comment>
<gene>
    <name evidence="7" type="primary">rplV</name>
    <name evidence="11" type="ORF">A2848_01255</name>
</gene>
<reference evidence="11 12" key="1">
    <citation type="journal article" date="2016" name="Nat. Commun.">
        <title>Thousands of microbial genomes shed light on interconnected biogeochemical processes in an aquifer system.</title>
        <authorList>
            <person name="Anantharaman K."/>
            <person name="Brown C.T."/>
            <person name="Hug L.A."/>
            <person name="Sharon I."/>
            <person name="Castelle C.J."/>
            <person name="Probst A.J."/>
            <person name="Thomas B.C."/>
            <person name="Singh A."/>
            <person name="Wilkins M.J."/>
            <person name="Karaoz U."/>
            <person name="Brodie E.L."/>
            <person name="Williams K.H."/>
            <person name="Hubbard S.S."/>
            <person name="Banfield J.F."/>
        </authorList>
    </citation>
    <scope>NUCLEOTIDE SEQUENCE [LARGE SCALE GENOMIC DNA]</scope>
</reference>
<keyword evidence="4 7" id="KW-0689">Ribosomal protein</keyword>
<evidence type="ECO:0000256" key="7">
    <source>
        <dbReference type="HAMAP-Rule" id="MF_01331"/>
    </source>
</evidence>
<dbReference type="InterPro" id="IPR018260">
    <property type="entry name" value="Ribosomal_uL22_CS"/>
</dbReference>
<dbReference type="HAMAP" id="MF_01331_B">
    <property type="entry name" value="Ribosomal_uL22_B"/>
    <property type="match status" value="1"/>
</dbReference>
<evidence type="ECO:0000256" key="8">
    <source>
        <dbReference type="RuleBase" id="RU004005"/>
    </source>
</evidence>
<dbReference type="CDD" id="cd00336">
    <property type="entry name" value="Ribosomal_L22"/>
    <property type="match status" value="1"/>
</dbReference>
<dbReference type="NCBIfam" id="TIGR01044">
    <property type="entry name" value="rplV_bact"/>
    <property type="match status" value="1"/>
</dbReference>
<evidence type="ECO:0000313" key="12">
    <source>
        <dbReference type="Proteomes" id="UP000176329"/>
    </source>
</evidence>
<dbReference type="EMBL" id="MFPV01000033">
    <property type="protein sequence ID" value="OGH61863.1"/>
    <property type="molecule type" value="Genomic_DNA"/>
</dbReference>
<evidence type="ECO:0000256" key="9">
    <source>
        <dbReference type="RuleBase" id="RU004006"/>
    </source>
</evidence>
<proteinExistence type="inferred from homology"/>
<dbReference type="InterPro" id="IPR036394">
    <property type="entry name" value="Ribosomal_uL22_sf"/>
</dbReference>
<dbReference type="AlphaFoldDB" id="A0A1F6LRE6"/>
<evidence type="ECO:0000256" key="1">
    <source>
        <dbReference type="ARBA" id="ARBA00009451"/>
    </source>
</evidence>
<evidence type="ECO:0000256" key="2">
    <source>
        <dbReference type="ARBA" id="ARBA00022730"/>
    </source>
</evidence>
<dbReference type="PROSITE" id="PS00464">
    <property type="entry name" value="RIBOSOMAL_L22"/>
    <property type="match status" value="1"/>
</dbReference>
<comment type="similarity">
    <text evidence="1 7 8">Belongs to the universal ribosomal protein uL22 family.</text>
</comment>
<accession>A0A1F6LRE6</accession>
<dbReference type="InterPro" id="IPR001063">
    <property type="entry name" value="Ribosomal_uL22"/>
</dbReference>
<dbReference type="GO" id="GO:0006412">
    <property type="term" value="P:translation"/>
    <property type="evidence" value="ECO:0007669"/>
    <property type="project" value="UniProtKB-UniRule"/>
</dbReference>
<dbReference type="Pfam" id="PF00237">
    <property type="entry name" value="Ribosomal_L22"/>
    <property type="match status" value="1"/>
</dbReference>
<comment type="function">
    <text evidence="7 10">This protein binds specifically to 23S rRNA; its binding is stimulated by other ribosomal proteins, e.g., L4, L17, and L20. It is important during the early stages of 50S assembly. It makes multiple contacts with different domains of the 23S rRNA in the assembled 50S subunit and ribosome.</text>
</comment>
<dbReference type="Proteomes" id="UP000176329">
    <property type="component" value="Unassembled WGS sequence"/>
</dbReference>
<evidence type="ECO:0000313" key="11">
    <source>
        <dbReference type="EMBL" id="OGH61863.1"/>
    </source>
</evidence>
<dbReference type="PANTHER" id="PTHR13501">
    <property type="entry name" value="CHLOROPLAST 50S RIBOSOMAL PROTEIN L22-RELATED"/>
    <property type="match status" value="1"/>
</dbReference>
<protein>
    <recommendedName>
        <fullName evidence="6 7">Large ribosomal subunit protein uL22</fullName>
    </recommendedName>
</protein>
<organism evidence="11 12">
    <name type="scientific">Candidatus Magasanikbacteria bacterium RIFCSPHIGHO2_01_FULL_50_8</name>
    <dbReference type="NCBI Taxonomy" id="1798674"/>
    <lineage>
        <taxon>Bacteria</taxon>
        <taxon>Candidatus Magasanikiibacteriota</taxon>
    </lineage>
</organism>
<dbReference type="Gene3D" id="3.90.470.10">
    <property type="entry name" value="Ribosomal protein L22/L17"/>
    <property type="match status" value="1"/>
</dbReference>